<proteinExistence type="predicted"/>
<geneLocation type="mitochondrion" evidence="1"/>
<comment type="caution">
    <text evidence="1">The sequence shown here is derived from an EMBL/GenBank/DDBJ whole genome shotgun (WGS) entry which is preliminary data.</text>
</comment>
<dbReference type="EMBL" id="LKAM01000002">
    <property type="protein sequence ID" value="KUM50120.1"/>
    <property type="molecule type" value="Genomic_DNA"/>
</dbReference>
<protein>
    <submittedName>
        <fullName evidence="1">Uncharacterized protein</fullName>
    </submittedName>
</protein>
<keyword evidence="1" id="KW-0496">Mitochondrion</keyword>
<accession>A0A117NIK7</accession>
<evidence type="ECO:0000313" key="1">
    <source>
        <dbReference type="EMBL" id="KUM50120.1"/>
    </source>
</evidence>
<dbReference type="AlphaFoldDB" id="A0A117NIK7"/>
<organism evidence="1">
    <name type="scientific">Picea glauca</name>
    <name type="common">White spruce</name>
    <name type="synonym">Pinus glauca</name>
    <dbReference type="NCBI Taxonomy" id="3330"/>
    <lineage>
        <taxon>Eukaryota</taxon>
        <taxon>Viridiplantae</taxon>
        <taxon>Streptophyta</taxon>
        <taxon>Embryophyta</taxon>
        <taxon>Tracheophyta</taxon>
        <taxon>Spermatophyta</taxon>
        <taxon>Pinopsida</taxon>
        <taxon>Pinidae</taxon>
        <taxon>Conifers I</taxon>
        <taxon>Pinales</taxon>
        <taxon>Pinaceae</taxon>
        <taxon>Picea</taxon>
    </lineage>
</organism>
<reference evidence="1" key="1">
    <citation type="journal article" date="2015" name="Genome Biol. Evol.">
        <title>Organellar Genomes of White Spruce (Picea glauca): Assembly and Annotation.</title>
        <authorList>
            <person name="Jackman S.D."/>
            <person name="Warren R.L."/>
            <person name="Gibb E.A."/>
            <person name="Vandervalk B.P."/>
            <person name="Mohamadi H."/>
            <person name="Chu J."/>
            <person name="Raymond A."/>
            <person name="Pleasance S."/>
            <person name="Coope R."/>
            <person name="Wildung M.R."/>
            <person name="Ritland C.E."/>
            <person name="Bousquet J."/>
            <person name="Jones S.J."/>
            <person name="Bohlmann J."/>
            <person name="Birol I."/>
        </authorList>
    </citation>
    <scope>NUCLEOTIDE SEQUENCE [LARGE SCALE GENOMIC DNA]</scope>
    <source>
        <tissue evidence="1">Flushing bud</tissue>
    </source>
</reference>
<sequence>MYHLVWPSLALIRVVWTYPREGERMGWARGPMMLFPICGKVSLFIAEEWEGLHQRIGS</sequence>
<gene>
    <name evidence="1" type="ORF">ABT39_MTgene3348</name>
</gene>
<name>A0A117NIK7_PICGL</name>